<reference evidence="1" key="1">
    <citation type="journal article" date="2023" name="Plant J.">
        <title>Genome sequences and population genomics provide insights into the demographic history, inbreeding, and mutation load of two 'living fossil' tree species of Dipteronia.</title>
        <authorList>
            <person name="Feng Y."/>
            <person name="Comes H.P."/>
            <person name="Chen J."/>
            <person name="Zhu S."/>
            <person name="Lu R."/>
            <person name="Zhang X."/>
            <person name="Li P."/>
            <person name="Qiu J."/>
            <person name="Olsen K.M."/>
            <person name="Qiu Y."/>
        </authorList>
    </citation>
    <scope>NUCLEOTIDE SEQUENCE</scope>
    <source>
        <strain evidence="1">NBL</strain>
    </source>
</reference>
<name>A0AAE0DWF9_9ROSI</name>
<sequence>MASKLLLEYFALHTYFLLDATYSVALKKSTGRFKFSLPVNFDDSFHLEILKEALLRAIHDIDATFSKLHCYGYTGSKDVMVLFHQEIIITSNSQLQMD</sequence>
<gene>
    <name evidence="1" type="ORF">Dsin_025020</name>
</gene>
<accession>A0AAE0DWF9</accession>
<comment type="caution">
    <text evidence="1">The sequence shown here is derived from an EMBL/GenBank/DDBJ whole genome shotgun (WGS) entry which is preliminary data.</text>
</comment>
<proteinExistence type="predicted"/>
<evidence type="ECO:0000313" key="1">
    <source>
        <dbReference type="EMBL" id="KAK3193710.1"/>
    </source>
</evidence>
<dbReference type="AlphaFoldDB" id="A0AAE0DWF9"/>
<protein>
    <submittedName>
        <fullName evidence="1">Uncharacterized protein</fullName>
    </submittedName>
</protein>
<organism evidence="1 2">
    <name type="scientific">Dipteronia sinensis</name>
    <dbReference type="NCBI Taxonomy" id="43782"/>
    <lineage>
        <taxon>Eukaryota</taxon>
        <taxon>Viridiplantae</taxon>
        <taxon>Streptophyta</taxon>
        <taxon>Embryophyta</taxon>
        <taxon>Tracheophyta</taxon>
        <taxon>Spermatophyta</taxon>
        <taxon>Magnoliopsida</taxon>
        <taxon>eudicotyledons</taxon>
        <taxon>Gunneridae</taxon>
        <taxon>Pentapetalae</taxon>
        <taxon>rosids</taxon>
        <taxon>malvids</taxon>
        <taxon>Sapindales</taxon>
        <taxon>Sapindaceae</taxon>
        <taxon>Hippocastanoideae</taxon>
        <taxon>Acereae</taxon>
        <taxon>Dipteronia</taxon>
    </lineage>
</organism>
<dbReference type="Proteomes" id="UP001281410">
    <property type="component" value="Unassembled WGS sequence"/>
</dbReference>
<keyword evidence="2" id="KW-1185">Reference proteome</keyword>
<evidence type="ECO:0000313" key="2">
    <source>
        <dbReference type="Proteomes" id="UP001281410"/>
    </source>
</evidence>
<dbReference type="EMBL" id="JANJYJ010000008">
    <property type="protein sequence ID" value="KAK3193710.1"/>
    <property type="molecule type" value="Genomic_DNA"/>
</dbReference>